<keyword evidence="1" id="KW-0862">Zinc</keyword>
<dbReference type="SMART" id="SM00343">
    <property type="entry name" value="ZnF_C2HC"/>
    <property type="match status" value="1"/>
</dbReference>
<evidence type="ECO:0000313" key="3">
    <source>
        <dbReference type="EMBL" id="KAF5756718.1"/>
    </source>
</evidence>
<evidence type="ECO:0000259" key="2">
    <source>
        <dbReference type="PROSITE" id="PS50158"/>
    </source>
</evidence>
<evidence type="ECO:0000256" key="1">
    <source>
        <dbReference type="PROSITE-ProRule" id="PRU00047"/>
    </source>
</evidence>
<dbReference type="GO" id="GO:0003676">
    <property type="term" value="F:nucleic acid binding"/>
    <property type="evidence" value="ECO:0007669"/>
    <property type="project" value="InterPro"/>
</dbReference>
<keyword evidence="1" id="KW-0863">Zinc-finger</keyword>
<dbReference type="PROSITE" id="PS50158">
    <property type="entry name" value="ZF_CCHC"/>
    <property type="match status" value="1"/>
</dbReference>
<dbReference type="Proteomes" id="UP000215914">
    <property type="component" value="Unassembled WGS sequence"/>
</dbReference>
<feature type="domain" description="CCHC-type" evidence="2">
    <location>
        <begin position="88"/>
        <end position="104"/>
    </location>
</feature>
<reference evidence="3" key="1">
    <citation type="journal article" date="2017" name="Nature">
        <title>The sunflower genome provides insights into oil metabolism, flowering and Asterid evolution.</title>
        <authorList>
            <person name="Badouin H."/>
            <person name="Gouzy J."/>
            <person name="Grassa C.J."/>
            <person name="Murat F."/>
            <person name="Staton S.E."/>
            <person name="Cottret L."/>
            <person name="Lelandais-Briere C."/>
            <person name="Owens G.L."/>
            <person name="Carrere S."/>
            <person name="Mayjonade B."/>
            <person name="Legrand L."/>
            <person name="Gill N."/>
            <person name="Kane N.C."/>
            <person name="Bowers J.E."/>
            <person name="Hubner S."/>
            <person name="Bellec A."/>
            <person name="Berard A."/>
            <person name="Berges H."/>
            <person name="Blanchet N."/>
            <person name="Boniface M.C."/>
            <person name="Brunel D."/>
            <person name="Catrice O."/>
            <person name="Chaidir N."/>
            <person name="Claudel C."/>
            <person name="Donnadieu C."/>
            <person name="Faraut T."/>
            <person name="Fievet G."/>
            <person name="Helmstetter N."/>
            <person name="King M."/>
            <person name="Knapp S.J."/>
            <person name="Lai Z."/>
            <person name="Le Paslier M.C."/>
            <person name="Lippi Y."/>
            <person name="Lorenzon L."/>
            <person name="Mandel J.R."/>
            <person name="Marage G."/>
            <person name="Marchand G."/>
            <person name="Marquand E."/>
            <person name="Bret-Mestries E."/>
            <person name="Morien E."/>
            <person name="Nambeesan S."/>
            <person name="Nguyen T."/>
            <person name="Pegot-Espagnet P."/>
            <person name="Pouilly N."/>
            <person name="Raftis F."/>
            <person name="Sallet E."/>
            <person name="Schiex T."/>
            <person name="Thomas J."/>
            <person name="Vandecasteele C."/>
            <person name="Vares D."/>
            <person name="Vear F."/>
            <person name="Vautrin S."/>
            <person name="Crespi M."/>
            <person name="Mangin B."/>
            <person name="Burke J.M."/>
            <person name="Salse J."/>
            <person name="Munos S."/>
            <person name="Vincourt P."/>
            <person name="Rieseberg L.H."/>
            <person name="Langlade N.B."/>
        </authorList>
    </citation>
    <scope>NUCLEOTIDE SEQUENCE</scope>
    <source>
        <tissue evidence="3">Leaves</tissue>
    </source>
</reference>
<dbReference type="InterPro" id="IPR036875">
    <property type="entry name" value="Znf_CCHC_sf"/>
</dbReference>
<sequence>MPLNVKAAEEHLALLASFVASYENYIQGRISDPATFDEDYDQIDPDDLEEMDLQWQMAMISRIVKRFMNRTGRKFVGKNVGFDKSKVRCYNCQNYGHFARECQRPKAESRPN</sequence>
<comment type="caution">
    <text evidence="3">The sequence shown here is derived from an EMBL/GenBank/DDBJ whole genome shotgun (WGS) entry which is preliminary data.</text>
</comment>
<dbReference type="GO" id="GO:0008270">
    <property type="term" value="F:zinc ion binding"/>
    <property type="evidence" value="ECO:0007669"/>
    <property type="project" value="UniProtKB-KW"/>
</dbReference>
<protein>
    <submittedName>
        <fullName evidence="3">Transcription factor interactor and regulator CCHC(Zn) family</fullName>
    </submittedName>
</protein>
<dbReference type="Gene3D" id="4.10.60.10">
    <property type="entry name" value="Zinc finger, CCHC-type"/>
    <property type="match status" value="1"/>
</dbReference>
<evidence type="ECO:0000313" key="4">
    <source>
        <dbReference type="Proteomes" id="UP000215914"/>
    </source>
</evidence>
<name>A0A9K3GVN5_HELAN</name>
<dbReference type="SUPFAM" id="SSF57756">
    <property type="entry name" value="Retrovirus zinc finger-like domains"/>
    <property type="match status" value="1"/>
</dbReference>
<dbReference type="InterPro" id="IPR001878">
    <property type="entry name" value="Znf_CCHC"/>
</dbReference>
<dbReference type="EMBL" id="MNCJ02000332">
    <property type="protein sequence ID" value="KAF5756718.1"/>
    <property type="molecule type" value="Genomic_DNA"/>
</dbReference>
<keyword evidence="1" id="KW-0479">Metal-binding</keyword>
<dbReference type="Pfam" id="PF00098">
    <property type="entry name" value="zf-CCHC"/>
    <property type="match status" value="1"/>
</dbReference>
<dbReference type="Gramene" id="mRNA:HanXRQr2_Chr17g0818081">
    <property type="protein sequence ID" value="CDS:HanXRQr2_Chr17g0818081.1"/>
    <property type="gene ID" value="HanXRQr2_Chr17g0818081"/>
</dbReference>
<reference evidence="3" key="2">
    <citation type="submission" date="2020-06" db="EMBL/GenBank/DDBJ databases">
        <title>Helianthus annuus Genome sequencing and assembly Release 2.</title>
        <authorList>
            <person name="Gouzy J."/>
            <person name="Langlade N."/>
            <person name="Munos S."/>
        </authorList>
    </citation>
    <scope>NUCLEOTIDE SEQUENCE</scope>
    <source>
        <tissue evidence="3">Leaves</tissue>
    </source>
</reference>
<accession>A0A9K3GVN5</accession>
<gene>
    <name evidence="3" type="ORF">HanXRQr2_Chr17g0818081</name>
</gene>
<dbReference type="AlphaFoldDB" id="A0A9K3GVN5"/>
<proteinExistence type="predicted"/>
<keyword evidence="4" id="KW-1185">Reference proteome</keyword>
<organism evidence="3 4">
    <name type="scientific">Helianthus annuus</name>
    <name type="common">Common sunflower</name>
    <dbReference type="NCBI Taxonomy" id="4232"/>
    <lineage>
        <taxon>Eukaryota</taxon>
        <taxon>Viridiplantae</taxon>
        <taxon>Streptophyta</taxon>
        <taxon>Embryophyta</taxon>
        <taxon>Tracheophyta</taxon>
        <taxon>Spermatophyta</taxon>
        <taxon>Magnoliopsida</taxon>
        <taxon>eudicotyledons</taxon>
        <taxon>Gunneridae</taxon>
        <taxon>Pentapetalae</taxon>
        <taxon>asterids</taxon>
        <taxon>campanulids</taxon>
        <taxon>Asterales</taxon>
        <taxon>Asteraceae</taxon>
        <taxon>Asteroideae</taxon>
        <taxon>Heliantheae alliance</taxon>
        <taxon>Heliantheae</taxon>
        <taxon>Helianthus</taxon>
    </lineage>
</organism>